<reference evidence="3" key="1">
    <citation type="submission" date="2018-05" db="EMBL/GenBank/DDBJ databases">
        <title>Complete Genome Sequence of Methylobacterium sp. 17SD2-17.</title>
        <authorList>
            <person name="Srinivasan S."/>
        </authorList>
    </citation>
    <scope>NUCLEOTIDE SEQUENCE [LARGE SCALE GENOMIC DNA]</scope>
    <source>
        <strain evidence="3">17SD2-17</strain>
    </source>
</reference>
<dbReference type="AlphaFoldDB" id="A0A2U8WAP4"/>
<organism evidence="2 3">
    <name type="scientific">Methylobacterium durans</name>
    <dbReference type="NCBI Taxonomy" id="2202825"/>
    <lineage>
        <taxon>Bacteria</taxon>
        <taxon>Pseudomonadati</taxon>
        <taxon>Pseudomonadota</taxon>
        <taxon>Alphaproteobacteria</taxon>
        <taxon>Hyphomicrobiales</taxon>
        <taxon>Methylobacteriaceae</taxon>
        <taxon>Methylobacterium</taxon>
    </lineage>
</organism>
<name>A0A2U8WAP4_9HYPH</name>
<dbReference type="SUPFAM" id="SSF69318">
    <property type="entry name" value="Integrin alpha N-terminal domain"/>
    <property type="match status" value="1"/>
</dbReference>
<dbReference type="RefSeq" id="WP_109892216.1">
    <property type="nucleotide sequence ID" value="NZ_CP029550.1"/>
</dbReference>
<evidence type="ECO:0000256" key="1">
    <source>
        <dbReference type="SAM" id="SignalP"/>
    </source>
</evidence>
<proteinExistence type="predicted"/>
<evidence type="ECO:0008006" key="4">
    <source>
        <dbReference type="Google" id="ProtNLM"/>
    </source>
</evidence>
<gene>
    <name evidence="2" type="ORF">DK389_20170</name>
</gene>
<dbReference type="OrthoDB" id="58662at2"/>
<dbReference type="EMBL" id="CP029550">
    <property type="protein sequence ID" value="AWN42386.1"/>
    <property type="molecule type" value="Genomic_DNA"/>
</dbReference>
<protein>
    <recommendedName>
        <fullName evidence="4">VCBS repeat-containing protein</fullName>
    </recommendedName>
</protein>
<evidence type="ECO:0000313" key="2">
    <source>
        <dbReference type="EMBL" id="AWN42386.1"/>
    </source>
</evidence>
<keyword evidence="3" id="KW-1185">Reference proteome</keyword>
<feature type="chain" id="PRO_5016030806" description="VCBS repeat-containing protein" evidence="1">
    <location>
        <begin position="23"/>
        <end position="371"/>
    </location>
</feature>
<feature type="signal peptide" evidence="1">
    <location>
        <begin position="1"/>
        <end position="22"/>
    </location>
</feature>
<evidence type="ECO:0000313" key="3">
    <source>
        <dbReference type="Proteomes" id="UP000245926"/>
    </source>
</evidence>
<sequence>MSERGPAALLLALLFLTAPAAAEPSVTILDLPFRAKAMRGPGSEVAVAVATSGLLPLARPKGAAADRASPGDEEAPLVVVWGEDGGAALTLAEGQVRATLLGSEAIEGLAAAETPRGALPGTRRALSGPLSAYLTGPTRAAGDGAPSAAGLTIRERQPVAVSADPKPVPVATVTVPAGPDAVFSRERPHTVRICARTAILAATRQGAEASSLVLVDRLGEAPGVPWAVIARTPPQPGGPLSIAGVADFSGTGQMQTATVTGTNLQLWSYANGAFALAAERTGFAGGDGETALAASLDLDRDGVPDLALPTADRASLAVLGFKGGLAERARAALPGTAGFGVAALGRGEAVRLLVGLADGRVAVIAFEGRSR</sequence>
<accession>A0A2U8WAP4</accession>
<dbReference type="KEGG" id="mets:DK389_20170"/>
<dbReference type="InterPro" id="IPR028994">
    <property type="entry name" value="Integrin_alpha_N"/>
</dbReference>
<dbReference type="Proteomes" id="UP000245926">
    <property type="component" value="Chromosome"/>
</dbReference>
<keyword evidence="1" id="KW-0732">Signal</keyword>